<feature type="transmembrane region" description="Helical" evidence="2">
    <location>
        <begin position="16"/>
        <end position="35"/>
    </location>
</feature>
<keyword evidence="2" id="KW-1133">Transmembrane helix</keyword>
<keyword evidence="2" id="KW-0812">Transmembrane</keyword>
<reference evidence="3 4" key="1">
    <citation type="journal article" date="2016" name="Nat. Commun.">
        <title>Thousands of microbial genomes shed light on interconnected biogeochemical processes in an aquifer system.</title>
        <authorList>
            <person name="Anantharaman K."/>
            <person name="Brown C.T."/>
            <person name="Hug L.A."/>
            <person name="Sharon I."/>
            <person name="Castelle C.J."/>
            <person name="Probst A.J."/>
            <person name="Thomas B.C."/>
            <person name="Singh A."/>
            <person name="Wilkins M.J."/>
            <person name="Karaoz U."/>
            <person name="Brodie E.L."/>
            <person name="Williams K.H."/>
            <person name="Hubbard S.S."/>
            <person name="Banfield J.F."/>
        </authorList>
    </citation>
    <scope>NUCLEOTIDE SEQUENCE [LARGE SCALE GENOMIC DNA]</scope>
</reference>
<sequence>MLKKTLNQNHNRNSNLWLGFAFGAISATTIAFFLGTKKGREMLKKLLELSENLEENAIVIAEQIEEAIMEKADKVSEQKQDKPLLGNILEKMKILRN</sequence>
<evidence type="ECO:0008006" key="5">
    <source>
        <dbReference type="Google" id="ProtNLM"/>
    </source>
</evidence>
<dbReference type="Proteomes" id="UP000179270">
    <property type="component" value="Unassembled WGS sequence"/>
</dbReference>
<dbReference type="AlphaFoldDB" id="A0A1F7I7M2"/>
<accession>A0A1F7I7M2</accession>
<evidence type="ECO:0000256" key="2">
    <source>
        <dbReference type="SAM" id="Phobius"/>
    </source>
</evidence>
<protein>
    <recommendedName>
        <fullName evidence="5">YtxH domain-containing protein</fullName>
    </recommendedName>
</protein>
<evidence type="ECO:0000313" key="4">
    <source>
        <dbReference type="Proteomes" id="UP000179270"/>
    </source>
</evidence>
<keyword evidence="1" id="KW-0175">Coiled coil</keyword>
<comment type="caution">
    <text evidence="3">The sequence shown here is derived from an EMBL/GenBank/DDBJ whole genome shotgun (WGS) entry which is preliminary data.</text>
</comment>
<evidence type="ECO:0000256" key="1">
    <source>
        <dbReference type="SAM" id="Coils"/>
    </source>
</evidence>
<feature type="coiled-coil region" evidence="1">
    <location>
        <begin position="43"/>
        <end position="81"/>
    </location>
</feature>
<gene>
    <name evidence="3" type="ORF">A3A74_05365</name>
</gene>
<evidence type="ECO:0000313" key="3">
    <source>
        <dbReference type="EMBL" id="OGK39370.1"/>
    </source>
</evidence>
<keyword evidence="2" id="KW-0472">Membrane</keyword>
<name>A0A1F7I7M2_9BACT</name>
<dbReference type="EMBL" id="MGAF01000052">
    <property type="protein sequence ID" value="OGK39370.1"/>
    <property type="molecule type" value="Genomic_DNA"/>
</dbReference>
<proteinExistence type="predicted"/>
<dbReference type="STRING" id="1802055.A3A74_05365"/>
<organism evidence="3 4">
    <name type="scientific">Candidatus Roizmanbacteria bacterium RIFCSPLOWO2_01_FULL_35_13</name>
    <dbReference type="NCBI Taxonomy" id="1802055"/>
    <lineage>
        <taxon>Bacteria</taxon>
        <taxon>Candidatus Roizmaniibacteriota</taxon>
    </lineage>
</organism>